<gene>
    <name evidence="2" type="ORF">DXB93_18885</name>
</gene>
<keyword evidence="1" id="KW-0812">Transmembrane</keyword>
<sequence>MKIINKIKYFIKKNFYKFVISPLTFLMVLLINKMSIYASSLGETIKGASNTAQTEALGLLEVGGIIGIVVSAICLAINQRKLAGTIAIGVIGGYIVLKFAPQIWSVITGGV</sequence>
<evidence type="ECO:0000256" key="1">
    <source>
        <dbReference type="SAM" id="Phobius"/>
    </source>
</evidence>
<protein>
    <submittedName>
        <fullName evidence="2">Uncharacterized protein</fullName>
    </submittedName>
</protein>
<dbReference type="RefSeq" id="WP_117582712.1">
    <property type="nucleotide sequence ID" value="NZ_QUSL01000076.1"/>
</dbReference>
<name>A0A3E3E416_9FIRM</name>
<keyword evidence="1" id="KW-1133">Transmembrane helix</keyword>
<dbReference type="Proteomes" id="UP000261032">
    <property type="component" value="Unassembled WGS sequence"/>
</dbReference>
<feature type="transmembrane region" description="Helical" evidence="1">
    <location>
        <begin position="15"/>
        <end position="36"/>
    </location>
</feature>
<keyword evidence="1" id="KW-0472">Membrane</keyword>
<reference evidence="2 3" key="1">
    <citation type="submission" date="2018-08" db="EMBL/GenBank/DDBJ databases">
        <title>A genome reference for cultivated species of the human gut microbiota.</title>
        <authorList>
            <person name="Zou Y."/>
            <person name="Xue W."/>
            <person name="Luo G."/>
        </authorList>
    </citation>
    <scope>NUCLEOTIDE SEQUENCE [LARGE SCALE GENOMIC DNA]</scope>
    <source>
        <strain evidence="2 3">OM06-4</strain>
    </source>
</reference>
<evidence type="ECO:0000313" key="2">
    <source>
        <dbReference type="EMBL" id="RGD76315.1"/>
    </source>
</evidence>
<evidence type="ECO:0000313" key="3">
    <source>
        <dbReference type="Proteomes" id="UP000261032"/>
    </source>
</evidence>
<dbReference type="EMBL" id="QUSL01000076">
    <property type="protein sequence ID" value="RGD76315.1"/>
    <property type="molecule type" value="Genomic_DNA"/>
</dbReference>
<accession>A0A3E3E416</accession>
<comment type="caution">
    <text evidence="2">The sequence shown here is derived from an EMBL/GenBank/DDBJ whole genome shotgun (WGS) entry which is preliminary data.</text>
</comment>
<proteinExistence type="predicted"/>
<feature type="transmembrane region" description="Helical" evidence="1">
    <location>
        <begin position="56"/>
        <end position="77"/>
    </location>
</feature>
<feature type="transmembrane region" description="Helical" evidence="1">
    <location>
        <begin position="84"/>
        <end position="104"/>
    </location>
</feature>
<dbReference type="AlphaFoldDB" id="A0A3E3E416"/>
<organism evidence="2 3">
    <name type="scientific">Thomasclavelia ramosa</name>
    <dbReference type="NCBI Taxonomy" id="1547"/>
    <lineage>
        <taxon>Bacteria</taxon>
        <taxon>Bacillati</taxon>
        <taxon>Bacillota</taxon>
        <taxon>Erysipelotrichia</taxon>
        <taxon>Erysipelotrichales</taxon>
        <taxon>Coprobacillaceae</taxon>
        <taxon>Thomasclavelia</taxon>
    </lineage>
</organism>